<feature type="compositionally biased region" description="Polar residues" evidence="1">
    <location>
        <begin position="73"/>
        <end position="85"/>
    </location>
</feature>
<accession>A0AAD6MQ27</accession>
<evidence type="ECO:0000313" key="3">
    <source>
        <dbReference type="Proteomes" id="UP001215712"/>
    </source>
</evidence>
<dbReference type="AlphaFoldDB" id="A0AAD6MQ27"/>
<reference evidence="2" key="2">
    <citation type="submission" date="2023-01" db="EMBL/GenBank/DDBJ databases">
        <authorList>
            <person name="Petersen C."/>
        </authorList>
    </citation>
    <scope>NUCLEOTIDE SEQUENCE</scope>
    <source>
        <strain evidence="2">IBT 17514</strain>
    </source>
</reference>
<evidence type="ECO:0000256" key="1">
    <source>
        <dbReference type="SAM" id="MobiDB-lite"/>
    </source>
</evidence>
<proteinExistence type="predicted"/>
<keyword evidence="3" id="KW-1185">Reference proteome</keyword>
<feature type="region of interest" description="Disordered" evidence="1">
    <location>
        <begin position="56"/>
        <end position="98"/>
    </location>
</feature>
<protein>
    <submittedName>
        <fullName evidence="2">Uncharacterized protein</fullName>
    </submittedName>
</protein>
<reference evidence="2" key="1">
    <citation type="journal article" date="2023" name="IMA Fungus">
        <title>Comparative genomic study of the Penicillium genus elucidates a diverse pangenome and 15 lateral gene transfer events.</title>
        <authorList>
            <person name="Petersen C."/>
            <person name="Sorensen T."/>
            <person name="Nielsen M.R."/>
            <person name="Sondergaard T.E."/>
            <person name="Sorensen J.L."/>
            <person name="Fitzpatrick D.A."/>
            <person name="Frisvad J.C."/>
            <person name="Nielsen K.L."/>
        </authorList>
    </citation>
    <scope>NUCLEOTIDE SEQUENCE</scope>
    <source>
        <strain evidence="2">IBT 17514</strain>
    </source>
</reference>
<evidence type="ECO:0000313" key="2">
    <source>
        <dbReference type="EMBL" id="KAJ5703339.1"/>
    </source>
</evidence>
<comment type="caution">
    <text evidence="2">The sequence shown here is derived from an EMBL/GenBank/DDBJ whole genome shotgun (WGS) entry which is preliminary data.</text>
</comment>
<feature type="region of interest" description="Disordered" evidence="1">
    <location>
        <begin position="1"/>
        <end position="38"/>
    </location>
</feature>
<sequence>MSELPDYEDPPPPYTKTPNAYLPVGHDETLVPPPGHSDAERLKILENATRNLKFSVTRKPDANRSIRVRPENATGNRRSPLTGKTGSKRSEKAQNTATKFPRTTGMKGYFKWDNISTSTFHIGATKKNSKLFAVSTFSNSYTDNPSVTLHDGASHDHPILATFTANNRRRYKPGIFHIPVRPGSLYTREIMTTMEPYWQEKFRAWGPVWSFSAPLTTEGTREERFEWRCSSGKEVEEISTGYVDGWKLARVSGPNKGRGGPRKQRDFGFTSDGLEIVAVVAHNPSSCMAKALRFAFMGTGLTGELGEIWEIMAVVSALQLWYWRAQEAAEEKARAAASDSSTNLLLMTSLYDW</sequence>
<dbReference type="EMBL" id="JAQJAN010000023">
    <property type="protein sequence ID" value="KAJ5703339.1"/>
    <property type="molecule type" value="Genomic_DNA"/>
</dbReference>
<organism evidence="2 3">
    <name type="scientific">Penicillium malachiteum</name>
    <dbReference type="NCBI Taxonomy" id="1324776"/>
    <lineage>
        <taxon>Eukaryota</taxon>
        <taxon>Fungi</taxon>
        <taxon>Dikarya</taxon>
        <taxon>Ascomycota</taxon>
        <taxon>Pezizomycotina</taxon>
        <taxon>Eurotiomycetes</taxon>
        <taxon>Eurotiomycetidae</taxon>
        <taxon>Eurotiales</taxon>
        <taxon>Aspergillaceae</taxon>
        <taxon>Penicillium</taxon>
    </lineage>
</organism>
<feature type="compositionally biased region" description="Basic and acidic residues" evidence="1">
    <location>
        <begin position="58"/>
        <end position="70"/>
    </location>
</feature>
<dbReference type="Proteomes" id="UP001215712">
    <property type="component" value="Unassembled WGS sequence"/>
</dbReference>
<gene>
    <name evidence="2" type="ORF">N7493_011728</name>
</gene>
<name>A0AAD6MQ27_9EURO</name>